<evidence type="ECO:0000256" key="4">
    <source>
        <dbReference type="ARBA" id="ARBA00022670"/>
    </source>
</evidence>
<keyword evidence="9" id="KW-0732">Signal</keyword>
<dbReference type="InterPro" id="IPR018497">
    <property type="entry name" value="Peptidase_M13_C"/>
</dbReference>
<evidence type="ECO:0000259" key="10">
    <source>
        <dbReference type="Pfam" id="PF01431"/>
    </source>
</evidence>
<comment type="similarity">
    <text evidence="3">Belongs to the peptidase M13 family.</text>
</comment>
<organism evidence="12 13">
    <name type="scientific">Glossina austeni</name>
    <name type="common">Savannah tsetse fly</name>
    <dbReference type="NCBI Taxonomy" id="7395"/>
    <lineage>
        <taxon>Eukaryota</taxon>
        <taxon>Metazoa</taxon>
        <taxon>Ecdysozoa</taxon>
        <taxon>Arthropoda</taxon>
        <taxon>Hexapoda</taxon>
        <taxon>Insecta</taxon>
        <taxon>Pterygota</taxon>
        <taxon>Neoptera</taxon>
        <taxon>Endopterygota</taxon>
        <taxon>Diptera</taxon>
        <taxon>Brachycera</taxon>
        <taxon>Muscomorpha</taxon>
        <taxon>Hippoboscoidea</taxon>
        <taxon>Glossinidae</taxon>
        <taxon>Glossina</taxon>
    </lineage>
</organism>
<comment type="cofactor">
    <cofactor evidence="1">
        <name>Zn(2+)</name>
        <dbReference type="ChEBI" id="CHEBI:29105"/>
    </cofactor>
</comment>
<evidence type="ECO:0000256" key="5">
    <source>
        <dbReference type="ARBA" id="ARBA00022723"/>
    </source>
</evidence>
<reference evidence="12" key="1">
    <citation type="submission" date="2020-05" db="UniProtKB">
        <authorList>
            <consortium name="EnsemblMetazoa"/>
        </authorList>
    </citation>
    <scope>IDENTIFICATION</scope>
    <source>
        <strain evidence="12">TTRI</strain>
    </source>
</reference>
<dbReference type="CDD" id="cd08662">
    <property type="entry name" value="M13"/>
    <property type="match status" value="1"/>
</dbReference>
<dbReference type="PANTHER" id="PTHR11733">
    <property type="entry name" value="ZINC METALLOPROTEASE FAMILY M13 NEPRILYSIN-RELATED"/>
    <property type="match status" value="1"/>
</dbReference>
<dbReference type="InterPro" id="IPR024079">
    <property type="entry name" value="MetalloPept_cat_dom_sf"/>
</dbReference>
<dbReference type="PANTHER" id="PTHR11733:SF240">
    <property type="entry name" value="GH14155P-RELATED"/>
    <property type="match status" value="1"/>
</dbReference>
<feature type="domain" description="Peptidase M13 C-terminal" evidence="10">
    <location>
        <begin position="493"/>
        <end position="710"/>
    </location>
</feature>
<evidence type="ECO:0000256" key="9">
    <source>
        <dbReference type="SAM" id="SignalP"/>
    </source>
</evidence>
<keyword evidence="7" id="KW-0862">Zinc</keyword>
<dbReference type="Pfam" id="PF05649">
    <property type="entry name" value="Peptidase_M13_N"/>
    <property type="match status" value="1"/>
</dbReference>
<dbReference type="STRING" id="7395.A0A1A9UFR2"/>
<evidence type="ECO:0000256" key="7">
    <source>
        <dbReference type="ARBA" id="ARBA00022833"/>
    </source>
</evidence>
<protein>
    <recommendedName>
        <fullName evidence="14">Peptidase M13 N-terminal domain-containing protein</fullName>
    </recommendedName>
</protein>
<dbReference type="GO" id="GO:0004222">
    <property type="term" value="F:metalloendopeptidase activity"/>
    <property type="evidence" value="ECO:0007669"/>
    <property type="project" value="InterPro"/>
</dbReference>
<dbReference type="GO" id="GO:0005886">
    <property type="term" value="C:plasma membrane"/>
    <property type="evidence" value="ECO:0007669"/>
    <property type="project" value="UniProtKB-SubCell"/>
</dbReference>
<feature type="chain" id="PRO_5008398456" description="Peptidase M13 N-terminal domain-containing protein" evidence="9">
    <location>
        <begin position="23"/>
        <end position="745"/>
    </location>
</feature>
<evidence type="ECO:0000256" key="8">
    <source>
        <dbReference type="ARBA" id="ARBA00023049"/>
    </source>
</evidence>
<feature type="domain" description="Peptidase M13 N-terminal" evidence="11">
    <location>
        <begin position="55"/>
        <end position="434"/>
    </location>
</feature>
<feature type="signal peptide" evidence="9">
    <location>
        <begin position="1"/>
        <end position="22"/>
    </location>
</feature>
<keyword evidence="8" id="KW-0482">Metalloprotease</keyword>
<dbReference type="Gene3D" id="3.40.390.10">
    <property type="entry name" value="Collagenase (Catalytic Domain)"/>
    <property type="match status" value="1"/>
</dbReference>
<evidence type="ECO:0000313" key="13">
    <source>
        <dbReference type="Proteomes" id="UP000078200"/>
    </source>
</evidence>
<dbReference type="VEuPathDB" id="VectorBase:GAUT003419"/>
<evidence type="ECO:0000259" key="11">
    <source>
        <dbReference type="Pfam" id="PF05649"/>
    </source>
</evidence>
<dbReference type="InterPro" id="IPR008753">
    <property type="entry name" value="Peptidase_M13_N"/>
</dbReference>
<dbReference type="Pfam" id="PF01431">
    <property type="entry name" value="Peptidase_M13"/>
    <property type="match status" value="1"/>
</dbReference>
<keyword evidence="4" id="KW-0645">Protease</keyword>
<dbReference type="GO" id="GO:0016485">
    <property type="term" value="P:protein processing"/>
    <property type="evidence" value="ECO:0007669"/>
    <property type="project" value="TreeGrafter"/>
</dbReference>
<evidence type="ECO:0000313" key="12">
    <source>
        <dbReference type="EnsemblMetazoa" id="GAUT003419-PA"/>
    </source>
</evidence>
<keyword evidence="6" id="KW-0378">Hydrolase</keyword>
<keyword evidence="13" id="KW-1185">Reference proteome</keyword>
<comment type="subcellular location">
    <subcellularLocation>
        <location evidence="2">Cell membrane</location>
        <topology evidence="2">Single-pass type II membrane protein</topology>
    </subcellularLocation>
</comment>
<dbReference type="InterPro" id="IPR042089">
    <property type="entry name" value="Peptidase_M13_dom_2"/>
</dbReference>
<evidence type="ECO:0000256" key="2">
    <source>
        <dbReference type="ARBA" id="ARBA00004401"/>
    </source>
</evidence>
<evidence type="ECO:0008006" key="14">
    <source>
        <dbReference type="Google" id="ProtNLM"/>
    </source>
</evidence>
<dbReference type="Proteomes" id="UP000078200">
    <property type="component" value="Unassembled WGS sequence"/>
</dbReference>
<dbReference type="EnsemblMetazoa" id="GAUT003419-RA">
    <property type="protein sequence ID" value="GAUT003419-PA"/>
    <property type="gene ID" value="GAUT003419"/>
</dbReference>
<dbReference type="InterPro" id="IPR000718">
    <property type="entry name" value="Peptidase_M13"/>
</dbReference>
<proteinExistence type="inferred from homology"/>
<dbReference type="PROSITE" id="PS51885">
    <property type="entry name" value="NEPRILYSIN"/>
    <property type="match status" value="1"/>
</dbReference>
<keyword evidence="5" id="KW-0479">Metal-binding</keyword>
<name>A0A1A9UFR2_GLOAU</name>
<dbReference type="Gene3D" id="1.10.1380.10">
    <property type="entry name" value="Neutral endopeptidase , domain2"/>
    <property type="match status" value="1"/>
</dbReference>
<dbReference type="SUPFAM" id="SSF55486">
    <property type="entry name" value="Metalloproteases ('zincins'), catalytic domain"/>
    <property type="match status" value="1"/>
</dbReference>
<dbReference type="GO" id="GO:0046872">
    <property type="term" value="F:metal ion binding"/>
    <property type="evidence" value="ECO:0007669"/>
    <property type="project" value="UniProtKB-KW"/>
</dbReference>
<evidence type="ECO:0000256" key="6">
    <source>
        <dbReference type="ARBA" id="ARBA00022801"/>
    </source>
</evidence>
<dbReference type="AlphaFoldDB" id="A0A1A9UFR2"/>
<accession>A0A1A9UFR2</accession>
<evidence type="ECO:0000256" key="1">
    <source>
        <dbReference type="ARBA" id="ARBA00001947"/>
    </source>
</evidence>
<evidence type="ECO:0000256" key="3">
    <source>
        <dbReference type="ARBA" id="ARBA00007357"/>
    </source>
</evidence>
<sequence length="745" mass="87431">MLSKIFRVILLNIICFSSIVTQQKNSIFPLYKQDEAIRQAKSQEICKYLNVNVNPCDDFYEYACSNWQKYQGKPHRNETITPDTILQEKIDKDLQNILKENLTVKDSTAGRKVKNFYKSCLEAKHNDINHQSFISDFIKGNGGFPAVPGSNWLVHHHNYDWQQVVGLLRYRYGMDILVGLDIDVNYENVYENSIYLTEPKTLLPTKLCNANSSRYLDINEPAYQATEIEVEENLRLWLSLTKNEAQRLSADIVDFEYELCKSMGIEKIENRTSDHRNLAAQRQYSRETLTKFSNLLNNSIDFNRIVSESYGVPIYKPVFMHAPQYYEQLIKVLKRHSHATIANYIMYRALSELNFPLNDNAENRPFYCIQLMKRYFPKILGEMYYRAHANVMEKEEVETLYEKLKNSFDLSLEQEWIEDSTRRLGKSKLSKLNIYFPTYDKVPSLPNEFVSNNYWHNLKIAMSEVKDYQLNRIFEIGTPSPKDEVESYEIRTVYRPHHKRIEIGWGLLQLPHYHHHLPNAMRFAIIGQKLAEALISAFDERGWTADHAGYNNWDMDTAARFYERSTCYRQQIGNYLQNDLNSFNDTKKLRELLGKSSAVRIAFNSYLNWLHYKNPNNDHSILRKETLPELNFTNTQLFFITFAQMHCKSKRNSTDSRSKKSDVIDRILSPLQRHSLERYEVNGPLKNFEEFSREFKCPNGSEMNEADKCNKCVDLLRELELIYSLDLASKLIIIKSIETKAKTDT</sequence>